<comment type="catalytic activity">
    <reaction evidence="6">
        <text>inosine + phosphate = alpha-D-ribose 1-phosphate + hypoxanthine</text>
        <dbReference type="Rhea" id="RHEA:27646"/>
        <dbReference type="ChEBI" id="CHEBI:17368"/>
        <dbReference type="ChEBI" id="CHEBI:17596"/>
        <dbReference type="ChEBI" id="CHEBI:43474"/>
        <dbReference type="ChEBI" id="CHEBI:57720"/>
        <dbReference type="EC" id="2.4.2.1"/>
    </reaction>
</comment>
<evidence type="ECO:0000256" key="5">
    <source>
        <dbReference type="ARBA" id="ARBA00022679"/>
    </source>
</evidence>
<dbReference type="InterPro" id="IPR000845">
    <property type="entry name" value="Nucleoside_phosphorylase_d"/>
</dbReference>
<organism evidence="12 13">
    <name type="scientific">Diploptera punctata</name>
    <name type="common">Pacific beetle cockroach</name>
    <dbReference type="NCBI Taxonomy" id="6984"/>
    <lineage>
        <taxon>Eukaryota</taxon>
        <taxon>Metazoa</taxon>
        <taxon>Ecdysozoa</taxon>
        <taxon>Arthropoda</taxon>
        <taxon>Hexapoda</taxon>
        <taxon>Insecta</taxon>
        <taxon>Pterygota</taxon>
        <taxon>Neoptera</taxon>
        <taxon>Polyneoptera</taxon>
        <taxon>Dictyoptera</taxon>
        <taxon>Blattodea</taxon>
        <taxon>Blaberoidea</taxon>
        <taxon>Blaberidae</taxon>
        <taxon>Diplopterinae</taxon>
        <taxon>Diploptera</taxon>
    </lineage>
</organism>
<dbReference type="InterPro" id="IPR011268">
    <property type="entry name" value="Purine_phosphorylase"/>
</dbReference>
<dbReference type="PANTHER" id="PTHR11904:SF9">
    <property type="entry name" value="PURINE NUCLEOSIDE PHOSPHORYLASE-RELATED"/>
    <property type="match status" value="1"/>
</dbReference>
<comment type="caution">
    <text evidence="12">The sequence shown here is derived from an EMBL/GenBank/DDBJ whole genome shotgun (WGS) entry which is preliminary data.</text>
</comment>
<evidence type="ECO:0000313" key="12">
    <source>
        <dbReference type="EMBL" id="KAJ9591785.1"/>
    </source>
</evidence>
<dbReference type="SUPFAM" id="SSF53167">
    <property type="entry name" value="Purine and uridine phosphorylases"/>
    <property type="match status" value="1"/>
</dbReference>
<dbReference type="EMBL" id="JASPKZ010003857">
    <property type="protein sequence ID" value="KAJ9591785.1"/>
    <property type="molecule type" value="Genomic_DNA"/>
</dbReference>
<dbReference type="Proteomes" id="UP001233999">
    <property type="component" value="Unassembled WGS sequence"/>
</dbReference>
<name>A0AAD8A336_DIPPU</name>
<dbReference type="Pfam" id="PF01048">
    <property type="entry name" value="PNP_UDP_1"/>
    <property type="match status" value="1"/>
</dbReference>
<comment type="pathway">
    <text evidence="1">Purine metabolism; purine nucleoside salvage.</text>
</comment>
<comment type="catalytic activity">
    <reaction evidence="8">
        <text>2'-deoxyinosine + phosphate = 2-deoxy-alpha-D-ribose 1-phosphate + hypoxanthine</text>
        <dbReference type="Rhea" id="RHEA:27750"/>
        <dbReference type="ChEBI" id="CHEBI:17368"/>
        <dbReference type="ChEBI" id="CHEBI:28997"/>
        <dbReference type="ChEBI" id="CHEBI:43474"/>
        <dbReference type="ChEBI" id="CHEBI:57259"/>
        <dbReference type="EC" id="2.4.2.1"/>
    </reaction>
</comment>
<dbReference type="AlphaFoldDB" id="A0AAD8A336"/>
<evidence type="ECO:0000256" key="6">
    <source>
        <dbReference type="ARBA" id="ARBA00023918"/>
    </source>
</evidence>
<evidence type="ECO:0000256" key="4">
    <source>
        <dbReference type="ARBA" id="ARBA00022676"/>
    </source>
</evidence>
<protein>
    <recommendedName>
        <fullName evidence="3">purine-nucleoside phosphorylase</fullName>
        <ecNumber evidence="3">2.4.2.1</ecNumber>
    </recommendedName>
    <alternativeName>
        <fullName evidence="10">Inosine-guanosine phosphorylase</fullName>
    </alternativeName>
</protein>
<keyword evidence="13" id="KW-1185">Reference proteome</keyword>
<evidence type="ECO:0000256" key="7">
    <source>
        <dbReference type="ARBA" id="ARBA00023929"/>
    </source>
</evidence>
<comment type="similarity">
    <text evidence="2">Belongs to the PNP/MTAP phosphorylase family.</text>
</comment>
<dbReference type="GO" id="GO:0005737">
    <property type="term" value="C:cytoplasm"/>
    <property type="evidence" value="ECO:0007669"/>
    <property type="project" value="TreeGrafter"/>
</dbReference>
<comment type="catalytic activity">
    <reaction evidence="9">
        <text>guanosine + phosphate = alpha-D-ribose 1-phosphate + guanine</text>
        <dbReference type="Rhea" id="RHEA:13233"/>
        <dbReference type="ChEBI" id="CHEBI:16235"/>
        <dbReference type="ChEBI" id="CHEBI:16750"/>
        <dbReference type="ChEBI" id="CHEBI:43474"/>
        <dbReference type="ChEBI" id="CHEBI:57720"/>
        <dbReference type="EC" id="2.4.2.1"/>
    </reaction>
</comment>
<evidence type="ECO:0000256" key="1">
    <source>
        <dbReference type="ARBA" id="ARBA00005058"/>
    </source>
</evidence>
<feature type="non-terminal residue" evidence="12">
    <location>
        <position position="192"/>
    </location>
</feature>
<dbReference type="GO" id="GO:0009116">
    <property type="term" value="P:nucleoside metabolic process"/>
    <property type="evidence" value="ECO:0007669"/>
    <property type="project" value="InterPro"/>
</dbReference>
<evidence type="ECO:0000256" key="8">
    <source>
        <dbReference type="ARBA" id="ARBA00023950"/>
    </source>
</evidence>
<dbReference type="CDD" id="cd09009">
    <property type="entry name" value="PNP-EcPNPII_like"/>
    <property type="match status" value="1"/>
</dbReference>
<dbReference type="EC" id="2.4.2.1" evidence="3"/>
<keyword evidence="5" id="KW-0808">Transferase</keyword>
<accession>A0AAD8A336</accession>
<keyword evidence="4" id="KW-0328">Glycosyltransferase</keyword>
<evidence type="ECO:0000256" key="10">
    <source>
        <dbReference type="ARBA" id="ARBA00031036"/>
    </source>
</evidence>
<reference evidence="12" key="2">
    <citation type="submission" date="2023-05" db="EMBL/GenBank/DDBJ databases">
        <authorList>
            <person name="Fouks B."/>
        </authorList>
    </citation>
    <scope>NUCLEOTIDE SEQUENCE</scope>
    <source>
        <strain evidence="12">Stay&amp;Tobe</strain>
        <tissue evidence="12">Testes</tissue>
    </source>
</reference>
<sequence>MSNKMNGFTATNVYTASTTDYHDYVYSESNGVKRVRVEKDDPRSYTYEDVKHTADFLMEKTKYRPMIGIICGSGLDCLTERECFSYEDIPSFPVSTVKGHDGQLVFGLLEGVPVVCMKGRFHYYEGYPICKCAMPVRVMKLIGVDYLLTTCAAGGLNDNFNVGDIMIIKDHINFMGFAGVNPLRGPNDESLI</sequence>
<reference evidence="12" key="1">
    <citation type="journal article" date="2023" name="IScience">
        <title>Live-bearing cockroach genome reveals convergent evolutionary mechanisms linked to viviparity in insects and beyond.</title>
        <authorList>
            <person name="Fouks B."/>
            <person name="Harrison M.C."/>
            <person name="Mikhailova A.A."/>
            <person name="Marchal E."/>
            <person name="English S."/>
            <person name="Carruthers M."/>
            <person name="Jennings E.C."/>
            <person name="Chiamaka E.L."/>
            <person name="Frigard R.A."/>
            <person name="Pippel M."/>
            <person name="Attardo G.M."/>
            <person name="Benoit J.B."/>
            <person name="Bornberg-Bauer E."/>
            <person name="Tobe S.S."/>
        </authorList>
    </citation>
    <scope>NUCLEOTIDE SEQUENCE</scope>
    <source>
        <strain evidence="12">Stay&amp;Tobe</strain>
    </source>
</reference>
<dbReference type="GO" id="GO:0004731">
    <property type="term" value="F:purine-nucleoside phosphorylase activity"/>
    <property type="evidence" value="ECO:0007669"/>
    <property type="project" value="UniProtKB-EC"/>
</dbReference>
<evidence type="ECO:0000256" key="2">
    <source>
        <dbReference type="ARBA" id="ARBA00006751"/>
    </source>
</evidence>
<dbReference type="PANTHER" id="PTHR11904">
    <property type="entry name" value="METHYLTHIOADENOSINE/PURINE NUCLEOSIDE PHOSPHORYLASE"/>
    <property type="match status" value="1"/>
</dbReference>
<evidence type="ECO:0000256" key="9">
    <source>
        <dbReference type="ARBA" id="ARBA00023970"/>
    </source>
</evidence>
<evidence type="ECO:0000313" key="13">
    <source>
        <dbReference type="Proteomes" id="UP001233999"/>
    </source>
</evidence>
<dbReference type="Gene3D" id="3.40.50.1580">
    <property type="entry name" value="Nucleoside phosphorylase domain"/>
    <property type="match status" value="1"/>
</dbReference>
<evidence type="ECO:0000256" key="3">
    <source>
        <dbReference type="ARBA" id="ARBA00011886"/>
    </source>
</evidence>
<dbReference type="InterPro" id="IPR035994">
    <property type="entry name" value="Nucleoside_phosphorylase_sf"/>
</dbReference>
<comment type="catalytic activity">
    <reaction evidence="7">
        <text>2'-deoxyguanosine + phosphate = 2-deoxy-alpha-D-ribose 1-phosphate + guanine</text>
        <dbReference type="Rhea" id="RHEA:27738"/>
        <dbReference type="ChEBI" id="CHEBI:16235"/>
        <dbReference type="ChEBI" id="CHEBI:17172"/>
        <dbReference type="ChEBI" id="CHEBI:43474"/>
        <dbReference type="ChEBI" id="CHEBI:57259"/>
        <dbReference type="EC" id="2.4.2.1"/>
    </reaction>
</comment>
<gene>
    <name evidence="12" type="ORF">L9F63_001721</name>
</gene>
<proteinExistence type="inferred from homology"/>
<feature type="domain" description="Nucleoside phosphorylase" evidence="11">
    <location>
        <begin position="67"/>
        <end position="189"/>
    </location>
</feature>
<evidence type="ECO:0000259" key="11">
    <source>
        <dbReference type="Pfam" id="PF01048"/>
    </source>
</evidence>